<reference evidence="1 2" key="1">
    <citation type="journal article" date="2019" name="Commun. Biol.">
        <title>The bagworm genome reveals a unique fibroin gene that provides high tensile strength.</title>
        <authorList>
            <person name="Kono N."/>
            <person name="Nakamura H."/>
            <person name="Ohtoshi R."/>
            <person name="Tomita M."/>
            <person name="Numata K."/>
            <person name="Arakawa K."/>
        </authorList>
    </citation>
    <scope>NUCLEOTIDE SEQUENCE [LARGE SCALE GENOMIC DNA]</scope>
</reference>
<organism evidence="1 2">
    <name type="scientific">Eumeta variegata</name>
    <name type="common">Bagworm moth</name>
    <name type="synonym">Eumeta japonica</name>
    <dbReference type="NCBI Taxonomy" id="151549"/>
    <lineage>
        <taxon>Eukaryota</taxon>
        <taxon>Metazoa</taxon>
        <taxon>Ecdysozoa</taxon>
        <taxon>Arthropoda</taxon>
        <taxon>Hexapoda</taxon>
        <taxon>Insecta</taxon>
        <taxon>Pterygota</taxon>
        <taxon>Neoptera</taxon>
        <taxon>Endopterygota</taxon>
        <taxon>Lepidoptera</taxon>
        <taxon>Glossata</taxon>
        <taxon>Ditrysia</taxon>
        <taxon>Tineoidea</taxon>
        <taxon>Psychidae</taxon>
        <taxon>Oiketicinae</taxon>
        <taxon>Eumeta</taxon>
    </lineage>
</organism>
<comment type="caution">
    <text evidence="1">The sequence shown here is derived from an EMBL/GenBank/DDBJ whole genome shotgun (WGS) entry which is preliminary data.</text>
</comment>
<dbReference type="Proteomes" id="UP000299102">
    <property type="component" value="Unassembled WGS sequence"/>
</dbReference>
<dbReference type="AlphaFoldDB" id="A0A4C1ZHJ3"/>
<protein>
    <submittedName>
        <fullName evidence="1">Uncharacterized protein</fullName>
    </submittedName>
</protein>
<dbReference type="EMBL" id="BGZK01001822">
    <property type="protein sequence ID" value="GBP86882.1"/>
    <property type="molecule type" value="Genomic_DNA"/>
</dbReference>
<gene>
    <name evidence="1" type="ORF">EVAR_83481_1</name>
</gene>
<keyword evidence="2" id="KW-1185">Reference proteome</keyword>
<evidence type="ECO:0000313" key="1">
    <source>
        <dbReference type="EMBL" id="GBP86882.1"/>
    </source>
</evidence>
<sequence>MNFARDGRTYSYTVYELLQCIGSAAACNYELQLHTRGRGHAVYILCRNGATCVYYTDSRPYHTDCPSFRLSAWRKALKIRPISLDRPPTTGAPATTHMCPEFREILKFRCTHKYWLRNIDGARVALIRFREIRRTNESGYHLALPQRARRTKGA</sequence>
<evidence type="ECO:0000313" key="2">
    <source>
        <dbReference type="Proteomes" id="UP000299102"/>
    </source>
</evidence>
<proteinExistence type="predicted"/>
<name>A0A4C1ZHJ3_EUMVA</name>
<accession>A0A4C1ZHJ3</accession>
<dbReference type="PROSITE" id="PS51257">
    <property type="entry name" value="PROKAR_LIPOPROTEIN"/>
    <property type="match status" value="1"/>
</dbReference>